<dbReference type="InterPro" id="IPR013324">
    <property type="entry name" value="RNA_pol_sigma_r3/r4-like"/>
</dbReference>
<keyword evidence="4" id="KW-0804">Transcription</keyword>
<dbReference type="InterPro" id="IPR014284">
    <property type="entry name" value="RNA_pol_sigma-70_dom"/>
</dbReference>
<evidence type="ECO:0000256" key="1">
    <source>
        <dbReference type="ARBA" id="ARBA00010641"/>
    </source>
</evidence>
<dbReference type="Proteomes" id="UP000537204">
    <property type="component" value="Unassembled WGS sequence"/>
</dbReference>
<dbReference type="GO" id="GO:0006352">
    <property type="term" value="P:DNA-templated transcription initiation"/>
    <property type="evidence" value="ECO:0007669"/>
    <property type="project" value="InterPro"/>
</dbReference>
<feature type="domain" description="RNA polymerase sigma-70 region 2" evidence="5">
    <location>
        <begin position="18"/>
        <end position="84"/>
    </location>
</feature>
<comment type="similarity">
    <text evidence="1">Belongs to the sigma-70 factor family. ECF subfamily.</text>
</comment>
<evidence type="ECO:0000256" key="3">
    <source>
        <dbReference type="ARBA" id="ARBA00023082"/>
    </source>
</evidence>
<dbReference type="InterPro" id="IPR036388">
    <property type="entry name" value="WH-like_DNA-bd_sf"/>
</dbReference>
<dbReference type="GO" id="GO:0016987">
    <property type="term" value="F:sigma factor activity"/>
    <property type="evidence" value="ECO:0007669"/>
    <property type="project" value="UniProtKB-KW"/>
</dbReference>
<dbReference type="NCBIfam" id="TIGR02937">
    <property type="entry name" value="sigma70-ECF"/>
    <property type="match status" value="1"/>
</dbReference>
<keyword evidence="2" id="KW-0805">Transcription regulation</keyword>
<dbReference type="InterPro" id="IPR013249">
    <property type="entry name" value="RNA_pol_sigma70_r4_t2"/>
</dbReference>
<dbReference type="Gene3D" id="1.10.10.10">
    <property type="entry name" value="Winged helix-like DNA-binding domain superfamily/Winged helix DNA-binding domain"/>
    <property type="match status" value="1"/>
</dbReference>
<evidence type="ECO:0000313" key="8">
    <source>
        <dbReference type="Proteomes" id="UP000537204"/>
    </source>
</evidence>
<dbReference type="Gene3D" id="1.10.1740.10">
    <property type="match status" value="1"/>
</dbReference>
<protein>
    <submittedName>
        <fullName evidence="7">RNA polymerase sigma-70 factor (ECF subfamily)</fullName>
    </submittedName>
</protein>
<organism evidence="7 8">
    <name type="scientific">Pedobacter cryoconitis</name>
    <dbReference type="NCBI Taxonomy" id="188932"/>
    <lineage>
        <taxon>Bacteria</taxon>
        <taxon>Pseudomonadati</taxon>
        <taxon>Bacteroidota</taxon>
        <taxon>Sphingobacteriia</taxon>
        <taxon>Sphingobacteriales</taxon>
        <taxon>Sphingobacteriaceae</taxon>
        <taxon>Pedobacter</taxon>
    </lineage>
</organism>
<evidence type="ECO:0000256" key="4">
    <source>
        <dbReference type="ARBA" id="ARBA00023163"/>
    </source>
</evidence>
<dbReference type="NCBIfam" id="TIGR02985">
    <property type="entry name" value="Sig70_bacteroi1"/>
    <property type="match status" value="1"/>
</dbReference>
<dbReference type="GO" id="GO:0003677">
    <property type="term" value="F:DNA binding"/>
    <property type="evidence" value="ECO:0007669"/>
    <property type="project" value="InterPro"/>
</dbReference>
<dbReference type="PANTHER" id="PTHR43133:SF46">
    <property type="entry name" value="RNA POLYMERASE SIGMA-70 FACTOR ECF SUBFAMILY"/>
    <property type="match status" value="1"/>
</dbReference>
<gene>
    <name evidence="7" type="ORF">HDE68_004894</name>
</gene>
<dbReference type="PANTHER" id="PTHR43133">
    <property type="entry name" value="RNA POLYMERASE ECF-TYPE SIGMA FACTO"/>
    <property type="match status" value="1"/>
</dbReference>
<dbReference type="Pfam" id="PF04542">
    <property type="entry name" value="Sigma70_r2"/>
    <property type="match status" value="1"/>
</dbReference>
<keyword evidence="3" id="KW-0731">Sigma factor</keyword>
<proteinExistence type="inferred from homology"/>
<evidence type="ECO:0000256" key="2">
    <source>
        <dbReference type="ARBA" id="ARBA00023015"/>
    </source>
</evidence>
<dbReference type="AlphaFoldDB" id="A0A7W8ZRN4"/>
<dbReference type="InterPro" id="IPR039425">
    <property type="entry name" value="RNA_pol_sigma-70-like"/>
</dbReference>
<dbReference type="CDD" id="cd06171">
    <property type="entry name" value="Sigma70_r4"/>
    <property type="match status" value="1"/>
</dbReference>
<dbReference type="SUPFAM" id="SSF88659">
    <property type="entry name" value="Sigma3 and sigma4 domains of RNA polymerase sigma factors"/>
    <property type="match status" value="1"/>
</dbReference>
<dbReference type="InterPro" id="IPR007627">
    <property type="entry name" value="RNA_pol_sigma70_r2"/>
</dbReference>
<reference evidence="7 8" key="1">
    <citation type="submission" date="2020-08" db="EMBL/GenBank/DDBJ databases">
        <title>Genomic Encyclopedia of Type Strains, Phase IV (KMG-V): Genome sequencing to study the core and pangenomes of soil and plant-associated prokaryotes.</title>
        <authorList>
            <person name="Whitman W."/>
        </authorList>
    </citation>
    <scope>NUCLEOTIDE SEQUENCE [LARGE SCALE GENOMIC DNA]</scope>
    <source>
        <strain evidence="7 8">S3M1</strain>
    </source>
</reference>
<dbReference type="EMBL" id="JACHCE010000011">
    <property type="protein sequence ID" value="MBB5638956.1"/>
    <property type="molecule type" value="Genomic_DNA"/>
</dbReference>
<accession>A0A7W8ZRN4</accession>
<dbReference type="InterPro" id="IPR013325">
    <property type="entry name" value="RNA_pol_sigma_r2"/>
</dbReference>
<evidence type="ECO:0000313" key="7">
    <source>
        <dbReference type="EMBL" id="MBB5638956.1"/>
    </source>
</evidence>
<evidence type="ECO:0000259" key="5">
    <source>
        <dbReference type="Pfam" id="PF04542"/>
    </source>
</evidence>
<sequence length="175" mass="20403">MRLQYSQDIDVDDAFNELFNSHWHGVYNLCLRYCAEEAVAKDLTQNIFMSIWEKKTTFQDKKSAEQYLSKSAKYQVLNYLRNKKDTVEANEHTGNQNSIETLRYNPESVYTCNELSRKINLQIETLPEPARTIFLLSRQQTKSYLQIADQLGISVKTVEKHMTRALRSLRTALLG</sequence>
<feature type="domain" description="RNA polymerase sigma factor 70 region 4 type 2" evidence="6">
    <location>
        <begin position="118"/>
        <end position="169"/>
    </location>
</feature>
<dbReference type="Pfam" id="PF08281">
    <property type="entry name" value="Sigma70_r4_2"/>
    <property type="match status" value="1"/>
</dbReference>
<dbReference type="RefSeq" id="WP_183884779.1">
    <property type="nucleotide sequence ID" value="NZ_JACHCE010000011.1"/>
</dbReference>
<dbReference type="InterPro" id="IPR014327">
    <property type="entry name" value="RNA_pol_sigma70_bacteroid"/>
</dbReference>
<comment type="caution">
    <text evidence="7">The sequence shown here is derived from an EMBL/GenBank/DDBJ whole genome shotgun (WGS) entry which is preliminary data.</text>
</comment>
<name>A0A7W8ZRN4_9SPHI</name>
<dbReference type="SUPFAM" id="SSF88946">
    <property type="entry name" value="Sigma2 domain of RNA polymerase sigma factors"/>
    <property type="match status" value="1"/>
</dbReference>
<evidence type="ECO:0000259" key="6">
    <source>
        <dbReference type="Pfam" id="PF08281"/>
    </source>
</evidence>